<dbReference type="EMBL" id="KV453912">
    <property type="protein sequence ID" value="ODV78878.1"/>
    <property type="molecule type" value="Genomic_DNA"/>
</dbReference>
<dbReference type="RefSeq" id="XP_020064000.1">
    <property type="nucleotide sequence ID" value="XM_020209898.1"/>
</dbReference>
<organism evidence="1 2">
    <name type="scientific">Suhomyces tanzawaensis NRRL Y-17324</name>
    <dbReference type="NCBI Taxonomy" id="984487"/>
    <lineage>
        <taxon>Eukaryota</taxon>
        <taxon>Fungi</taxon>
        <taxon>Dikarya</taxon>
        <taxon>Ascomycota</taxon>
        <taxon>Saccharomycotina</taxon>
        <taxon>Pichiomycetes</taxon>
        <taxon>Debaryomycetaceae</taxon>
        <taxon>Suhomyces</taxon>
    </lineage>
</organism>
<keyword evidence="2" id="KW-1185">Reference proteome</keyword>
<protein>
    <submittedName>
        <fullName evidence="1">Uncharacterized protein</fullName>
    </submittedName>
</protein>
<dbReference type="Pfam" id="PF10906">
    <property type="entry name" value="Mrx7"/>
    <property type="match status" value="1"/>
</dbReference>
<proteinExistence type="predicted"/>
<sequence>MNLQELFYKKLLESHGFHNWVRKIHARINRIPYVPIQGHHQHSSEYVPTMFHKVNAFRVLFQREFARSVGFRR</sequence>
<dbReference type="Proteomes" id="UP000094285">
    <property type="component" value="Unassembled WGS sequence"/>
</dbReference>
<evidence type="ECO:0000313" key="1">
    <source>
        <dbReference type="EMBL" id="ODV78878.1"/>
    </source>
</evidence>
<dbReference type="AlphaFoldDB" id="A0A1E4SH96"/>
<dbReference type="GeneID" id="30984034"/>
<dbReference type="OrthoDB" id="4138121at2759"/>
<dbReference type="InterPro" id="IPR020301">
    <property type="entry name" value="Mrx7"/>
</dbReference>
<name>A0A1E4SH96_9ASCO</name>
<reference evidence="2" key="1">
    <citation type="submission" date="2016-05" db="EMBL/GenBank/DDBJ databases">
        <title>Comparative genomics of biotechnologically important yeasts.</title>
        <authorList>
            <consortium name="DOE Joint Genome Institute"/>
            <person name="Riley R."/>
            <person name="Haridas S."/>
            <person name="Wolfe K.H."/>
            <person name="Lopes M.R."/>
            <person name="Hittinger C.T."/>
            <person name="Goker M."/>
            <person name="Salamov A."/>
            <person name="Wisecaver J."/>
            <person name="Long T.M."/>
            <person name="Aerts A.L."/>
            <person name="Barry K."/>
            <person name="Choi C."/>
            <person name="Clum A."/>
            <person name="Coughlan A.Y."/>
            <person name="Deshpande S."/>
            <person name="Douglass A.P."/>
            <person name="Hanson S.J."/>
            <person name="Klenk H.-P."/>
            <person name="Labutti K."/>
            <person name="Lapidus A."/>
            <person name="Lindquist E."/>
            <person name="Lipzen A."/>
            <person name="Meier-Kolthoff J.P."/>
            <person name="Ohm R.A."/>
            <person name="Otillar R.P."/>
            <person name="Pangilinan J."/>
            <person name="Peng Y."/>
            <person name="Rokas A."/>
            <person name="Rosa C.A."/>
            <person name="Scheuner C."/>
            <person name="Sibirny A.A."/>
            <person name="Slot J.C."/>
            <person name="Stielow J.B."/>
            <person name="Sun H."/>
            <person name="Kurtzman C.P."/>
            <person name="Blackwell M."/>
            <person name="Grigoriev I.V."/>
            <person name="Jeffries T.W."/>
        </authorList>
    </citation>
    <scope>NUCLEOTIDE SEQUENCE [LARGE SCALE GENOMIC DNA]</scope>
    <source>
        <strain evidence="2">NRRL Y-17324</strain>
    </source>
</reference>
<accession>A0A1E4SH96</accession>
<evidence type="ECO:0000313" key="2">
    <source>
        <dbReference type="Proteomes" id="UP000094285"/>
    </source>
</evidence>
<gene>
    <name evidence="1" type="ORF">CANTADRAFT_51078</name>
</gene>